<feature type="compositionally biased region" description="Basic and acidic residues" evidence="1">
    <location>
        <begin position="1"/>
        <end position="27"/>
    </location>
</feature>
<evidence type="ECO:0000256" key="1">
    <source>
        <dbReference type="SAM" id="MobiDB-lite"/>
    </source>
</evidence>
<dbReference type="EMBL" id="MU865940">
    <property type="protein sequence ID" value="KAK4448856.1"/>
    <property type="molecule type" value="Genomic_DNA"/>
</dbReference>
<protein>
    <submittedName>
        <fullName evidence="2">Uncharacterized protein</fullName>
    </submittedName>
</protein>
<dbReference type="Proteomes" id="UP001321760">
    <property type="component" value="Unassembled WGS sequence"/>
</dbReference>
<reference evidence="2" key="2">
    <citation type="submission" date="2023-05" db="EMBL/GenBank/DDBJ databases">
        <authorList>
            <consortium name="Lawrence Berkeley National Laboratory"/>
            <person name="Steindorff A."/>
            <person name="Hensen N."/>
            <person name="Bonometti L."/>
            <person name="Westerberg I."/>
            <person name="Brannstrom I.O."/>
            <person name="Guillou S."/>
            <person name="Cros-Aarteil S."/>
            <person name="Calhoun S."/>
            <person name="Haridas S."/>
            <person name="Kuo A."/>
            <person name="Mondo S."/>
            <person name="Pangilinan J."/>
            <person name="Riley R."/>
            <person name="Labutti K."/>
            <person name="Andreopoulos B."/>
            <person name="Lipzen A."/>
            <person name="Chen C."/>
            <person name="Yanf M."/>
            <person name="Daum C."/>
            <person name="Ng V."/>
            <person name="Clum A."/>
            <person name="Ohm R."/>
            <person name="Martin F."/>
            <person name="Silar P."/>
            <person name="Natvig D."/>
            <person name="Lalanne C."/>
            <person name="Gautier V."/>
            <person name="Ament-Velasquez S.L."/>
            <person name="Kruys A."/>
            <person name="Hutchinson M.I."/>
            <person name="Powell A.J."/>
            <person name="Barry K."/>
            <person name="Miller A.N."/>
            <person name="Grigoriev I.V."/>
            <person name="Debuchy R."/>
            <person name="Gladieux P."/>
            <person name="Thoren M.H."/>
            <person name="Johannesson H."/>
        </authorList>
    </citation>
    <scope>NUCLEOTIDE SEQUENCE</scope>
    <source>
        <strain evidence="2">PSN243</strain>
    </source>
</reference>
<evidence type="ECO:0000313" key="2">
    <source>
        <dbReference type="EMBL" id="KAK4448856.1"/>
    </source>
</evidence>
<reference evidence="2" key="1">
    <citation type="journal article" date="2023" name="Mol. Phylogenet. Evol.">
        <title>Genome-scale phylogeny and comparative genomics of the fungal order Sordariales.</title>
        <authorList>
            <person name="Hensen N."/>
            <person name="Bonometti L."/>
            <person name="Westerberg I."/>
            <person name="Brannstrom I.O."/>
            <person name="Guillou S."/>
            <person name="Cros-Aarteil S."/>
            <person name="Calhoun S."/>
            <person name="Haridas S."/>
            <person name="Kuo A."/>
            <person name="Mondo S."/>
            <person name="Pangilinan J."/>
            <person name="Riley R."/>
            <person name="LaButti K."/>
            <person name="Andreopoulos B."/>
            <person name="Lipzen A."/>
            <person name="Chen C."/>
            <person name="Yan M."/>
            <person name="Daum C."/>
            <person name="Ng V."/>
            <person name="Clum A."/>
            <person name="Steindorff A."/>
            <person name="Ohm R.A."/>
            <person name="Martin F."/>
            <person name="Silar P."/>
            <person name="Natvig D.O."/>
            <person name="Lalanne C."/>
            <person name="Gautier V."/>
            <person name="Ament-Velasquez S.L."/>
            <person name="Kruys A."/>
            <person name="Hutchinson M.I."/>
            <person name="Powell A.J."/>
            <person name="Barry K."/>
            <person name="Miller A.N."/>
            <person name="Grigoriev I.V."/>
            <person name="Debuchy R."/>
            <person name="Gladieux P."/>
            <person name="Hiltunen Thoren M."/>
            <person name="Johannesson H."/>
        </authorList>
    </citation>
    <scope>NUCLEOTIDE SEQUENCE</scope>
    <source>
        <strain evidence="2">PSN243</strain>
    </source>
</reference>
<feature type="region of interest" description="Disordered" evidence="1">
    <location>
        <begin position="1"/>
        <end position="36"/>
    </location>
</feature>
<accession>A0AAV9GKH0</accession>
<comment type="caution">
    <text evidence="2">The sequence shown here is derived from an EMBL/GenBank/DDBJ whole genome shotgun (WGS) entry which is preliminary data.</text>
</comment>
<sequence length="130" mass="14400">MEKLPEDHIDRDVFAQVTKVDDPKNEDPNFAETIPTDGGDQCGIVSALVSSGDIFSLTEHGDFLVGSGKTLGLKKVVEGGKEIKRYGDVATAGEEVTLGEVKKVVKKTEEDFEETWKILKAWFRAREEEE</sequence>
<name>A0AAV9GKH0_9PEZI</name>
<proteinExistence type="predicted"/>
<organism evidence="2 3">
    <name type="scientific">Podospora aff. communis PSN243</name>
    <dbReference type="NCBI Taxonomy" id="3040156"/>
    <lineage>
        <taxon>Eukaryota</taxon>
        <taxon>Fungi</taxon>
        <taxon>Dikarya</taxon>
        <taxon>Ascomycota</taxon>
        <taxon>Pezizomycotina</taxon>
        <taxon>Sordariomycetes</taxon>
        <taxon>Sordariomycetidae</taxon>
        <taxon>Sordariales</taxon>
        <taxon>Podosporaceae</taxon>
        <taxon>Podospora</taxon>
    </lineage>
</organism>
<keyword evidence="3" id="KW-1185">Reference proteome</keyword>
<evidence type="ECO:0000313" key="3">
    <source>
        <dbReference type="Proteomes" id="UP001321760"/>
    </source>
</evidence>
<gene>
    <name evidence="2" type="ORF">QBC34DRAFT_438642</name>
</gene>
<dbReference type="AlphaFoldDB" id="A0AAV9GKH0"/>